<evidence type="ECO:0000313" key="2">
    <source>
        <dbReference type="EMBL" id="KKI62811.1"/>
    </source>
</evidence>
<dbReference type="Proteomes" id="UP000034455">
    <property type="component" value="Unassembled WGS sequence"/>
</dbReference>
<reference evidence="2 3" key="1">
    <citation type="submission" date="2015-03" db="EMBL/GenBank/DDBJ databases">
        <title>Genome Assembly of Staphylococcus cohnii subsp. cohnii strain G22B2.</title>
        <authorList>
            <person name="Nair G."/>
            <person name="Kaur G."/>
            <person name="Khatri I."/>
            <person name="Singh N.K."/>
            <person name="Sathyabama S."/>
            <person name="Maurya S.K."/>
            <person name="Subramanian S."/>
            <person name="Agrewala J.N."/>
            <person name="Mayilraj S."/>
        </authorList>
    </citation>
    <scope>NUCLEOTIDE SEQUENCE [LARGE SCALE GENOMIC DNA]</scope>
    <source>
        <strain evidence="2 3">G22B2</strain>
    </source>
</reference>
<feature type="transmembrane region" description="Helical" evidence="1">
    <location>
        <begin position="123"/>
        <end position="143"/>
    </location>
</feature>
<organism evidence="2 3">
    <name type="scientific">Staphylococcus cohnii subsp. cohnii</name>
    <dbReference type="NCBI Taxonomy" id="74704"/>
    <lineage>
        <taxon>Bacteria</taxon>
        <taxon>Bacillati</taxon>
        <taxon>Bacillota</taxon>
        <taxon>Bacilli</taxon>
        <taxon>Bacillales</taxon>
        <taxon>Staphylococcaceae</taxon>
        <taxon>Staphylococcus</taxon>
        <taxon>Staphylococcus cohnii species complex</taxon>
    </lineage>
</organism>
<gene>
    <name evidence="2" type="ORF">UF66_1878</name>
</gene>
<keyword evidence="1" id="KW-0472">Membrane</keyword>
<dbReference type="PANTHER" id="PTHR34989:SF1">
    <property type="entry name" value="PROTEIN HDED"/>
    <property type="match status" value="1"/>
</dbReference>
<evidence type="ECO:0000256" key="1">
    <source>
        <dbReference type="SAM" id="Phobius"/>
    </source>
</evidence>
<name>A0A0M2NSW4_STACC</name>
<dbReference type="Pfam" id="PF03729">
    <property type="entry name" value="DUF308"/>
    <property type="match status" value="2"/>
</dbReference>
<accession>A0A0M2NSW4</accession>
<comment type="caution">
    <text evidence="2">The sequence shown here is derived from an EMBL/GenBank/DDBJ whole genome shotgun (WGS) entry which is preliminary data.</text>
</comment>
<dbReference type="PATRIC" id="fig|74704.6.peg.1923"/>
<dbReference type="GeneID" id="58097616"/>
<feature type="transmembrane region" description="Helical" evidence="1">
    <location>
        <begin position="66"/>
        <end position="87"/>
    </location>
</feature>
<dbReference type="PANTHER" id="PTHR34989">
    <property type="entry name" value="PROTEIN HDED"/>
    <property type="match status" value="1"/>
</dbReference>
<feature type="transmembrane region" description="Helical" evidence="1">
    <location>
        <begin position="149"/>
        <end position="169"/>
    </location>
</feature>
<dbReference type="EMBL" id="LAKJ01000030">
    <property type="protein sequence ID" value="KKI62811.1"/>
    <property type="molecule type" value="Genomic_DNA"/>
</dbReference>
<dbReference type="InterPro" id="IPR005325">
    <property type="entry name" value="DUF308_memb"/>
</dbReference>
<feature type="transmembrane region" description="Helical" evidence="1">
    <location>
        <begin position="35"/>
        <end position="54"/>
    </location>
</feature>
<feature type="transmembrane region" description="Helical" evidence="1">
    <location>
        <begin position="12"/>
        <end position="29"/>
    </location>
</feature>
<dbReference type="AlphaFoldDB" id="A0A0M2NSW4"/>
<dbReference type="GO" id="GO:0005886">
    <property type="term" value="C:plasma membrane"/>
    <property type="evidence" value="ECO:0007669"/>
    <property type="project" value="TreeGrafter"/>
</dbReference>
<feature type="transmembrane region" description="Helical" evidence="1">
    <location>
        <begin position="93"/>
        <end position="111"/>
    </location>
</feature>
<dbReference type="RefSeq" id="WP_019468764.1">
    <property type="nucleotide sequence ID" value="NZ_BKAS01000020.1"/>
</dbReference>
<proteinExistence type="predicted"/>
<evidence type="ECO:0000313" key="3">
    <source>
        <dbReference type="Proteomes" id="UP000034455"/>
    </source>
</evidence>
<dbReference type="InterPro" id="IPR052712">
    <property type="entry name" value="Acid_resist_chaperone_HdeD"/>
</dbReference>
<keyword evidence="1" id="KW-0812">Transmembrane</keyword>
<keyword evidence="1" id="KW-1133">Transmembrane helix</keyword>
<protein>
    <submittedName>
        <fullName evidence="2">Putative membrane protein</fullName>
    </submittedName>
</protein>
<sequence>MQQKSGIKWSSLLIGVFFLIIGVFIISFPEENLFAITWLIGILFIINGFIEIFVRRIMKQATHNGSNLLIILGIINIIIGILILFNVVTSTTFIVYLFAIWFIINALLNMFTITPAEGANKRFHIVSIILNIIEIIFGIILLFNPLIAAVVIAVFMSAVFFIIGITYLIDALR</sequence>